<keyword evidence="2" id="KW-1185">Reference proteome</keyword>
<dbReference type="GeneID" id="301844611"/>
<gene>
    <name evidence="1" type="ORF">EDD35_3238</name>
</gene>
<dbReference type="CDD" id="cd11537">
    <property type="entry name" value="NTP-PPase_RS21-C6_like"/>
    <property type="match status" value="1"/>
</dbReference>
<accession>A0A3N2GWC8</accession>
<dbReference type="GO" id="GO:0047840">
    <property type="term" value="F:dCTP diphosphatase activity"/>
    <property type="evidence" value="ECO:0007669"/>
    <property type="project" value="TreeGrafter"/>
</dbReference>
<dbReference type="GO" id="GO:0005829">
    <property type="term" value="C:cytosol"/>
    <property type="evidence" value="ECO:0007669"/>
    <property type="project" value="TreeGrafter"/>
</dbReference>
<dbReference type="PIRSF" id="PIRSF029826">
    <property type="entry name" value="UCP029826_pph"/>
    <property type="match status" value="1"/>
</dbReference>
<dbReference type="AlphaFoldDB" id="A0A3N2GWC8"/>
<proteinExistence type="predicted"/>
<dbReference type="GO" id="GO:0006253">
    <property type="term" value="P:dCTP catabolic process"/>
    <property type="evidence" value="ECO:0007669"/>
    <property type="project" value="TreeGrafter"/>
</dbReference>
<dbReference type="PANTHER" id="PTHR46523">
    <property type="entry name" value="DCTP PYROPHOSPHATASE 1"/>
    <property type="match status" value="1"/>
</dbReference>
<protein>
    <submittedName>
        <fullName evidence="1">NTP pyrophosphatase (Non-canonical NTP hydrolase)</fullName>
    </submittedName>
</protein>
<dbReference type="Proteomes" id="UP000274843">
    <property type="component" value="Unassembled WGS sequence"/>
</dbReference>
<dbReference type="InterPro" id="IPR025984">
    <property type="entry name" value="DCTPP"/>
</dbReference>
<organism evidence="1 2">
    <name type="scientific">Amycolatopsis thermoflava</name>
    <dbReference type="NCBI Taxonomy" id="84480"/>
    <lineage>
        <taxon>Bacteria</taxon>
        <taxon>Bacillati</taxon>
        <taxon>Actinomycetota</taxon>
        <taxon>Actinomycetes</taxon>
        <taxon>Pseudonocardiales</taxon>
        <taxon>Pseudonocardiaceae</taxon>
        <taxon>Amycolatopsis</taxon>
        <taxon>Amycolatopsis methanolica group</taxon>
    </lineage>
</organism>
<dbReference type="SUPFAM" id="SSF101386">
    <property type="entry name" value="all-alpha NTP pyrophosphatases"/>
    <property type="match status" value="1"/>
</dbReference>
<comment type="caution">
    <text evidence="1">The sequence shown here is derived from an EMBL/GenBank/DDBJ whole genome shotgun (WGS) entry which is preliminary data.</text>
</comment>
<dbReference type="Pfam" id="PF12643">
    <property type="entry name" value="MazG-like"/>
    <property type="match status" value="1"/>
</dbReference>
<evidence type="ECO:0000313" key="1">
    <source>
        <dbReference type="EMBL" id="ROS40892.1"/>
    </source>
</evidence>
<keyword evidence="1" id="KW-0378">Hydrolase</keyword>
<reference evidence="1 2" key="1">
    <citation type="submission" date="2018-11" db="EMBL/GenBank/DDBJ databases">
        <title>Sequencing the genomes of 1000 actinobacteria strains.</title>
        <authorList>
            <person name="Klenk H.-P."/>
        </authorList>
    </citation>
    <scope>NUCLEOTIDE SEQUENCE [LARGE SCALE GENOMIC DNA]</scope>
    <source>
        <strain evidence="1 2">DSM 44348</strain>
    </source>
</reference>
<sequence length="107" mass="11896">MTLDDLQRRLAEFAAARDWQRFHTPKNLVMALSGEVGELTALFQWLTPAESASVLDDPATRAAVLDELADVTIYLARLADVLGVDLLEAAEAKVNHNESRFPVDRFD</sequence>
<dbReference type="EMBL" id="RKHY01000001">
    <property type="protein sequence ID" value="ROS40892.1"/>
    <property type="molecule type" value="Genomic_DNA"/>
</dbReference>
<dbReference type="Gene3D" id="1.10.287.1080">
    <property type="entry name" value="MazG-like"/>
    <property type="match status" value="1"/>
</dbReference>
<dbReference type="PANTHER" id="PTHR46523:SF1">
    <property type="entry name" value="DCTP PYROPHOSPHATASE 1"/>
    <property type="match status" value="1"/>
</dbReference>
<dbReference type="RefSeq" id="WP_123684270.1">
    <property type="nucleotide sequence ID" value="NZ_CBDRBM010000006.1"/>
</dbReference>
<dbReference type="InterPro" id="IPR052555">
    <property type="entry name" value="dCTP_Pyrophosphatase"/>
</dbReference>
<evidence type="ECO:0000313" key="2">
    <source>
        <dbReference type="Proteomes" id="UP000274843"/>
    </source>
</evidence>
<dbReference type="GO" id="GO:0042262">
    <property type="term" value="P:DNA protection"/>
    <property type="evidence" value="ECO:0007669"/>
    <property type="project" value="TreeGrafter"/>
</dbReference>
<name>A0A3N2GWC8_9PSEU</name>